<dbReference type="GO" id="GO:0000703">
    <property type="term" value="F:oxidized pyrimidine nucleobase lesion DNA N-glycosylase activity"/>
    <property type="evidence" value="ECO:0007669"/>
    <property type="project" value="TreeGrafter"/>
</dbReference>
<evidence type="ECO:0000256" key="7">
    <source>
        <dbReference type="ARBA" id="ARBA00022833"/>
    </source>
</evidence>
<sequence length="265" mass="29387">MPEGDTVYRAAARLREALAGRVLVRSDFRVPRYATADLRGELVEQVVSRGKHLLVRTPSWSVRSHLKMEGEWRVYAPGQPWGKPAHLAQLVLANDEAVAVGFELGEVELLPRDAEDAALARLGPDLLGEDWDPVEATARLVARGEQPIAVALLDQRVMAGLGNVYVNELCFLRGIRPERPVAEAGDPARIVELAHRLIQANRERTARVTTGVDRRGARLWVYGRAGAPCRRCGTLVERGELGRGRTDSITDPQERVIYLCPHCQR</sequence>
<comment type="similarity">
    <text evidence="1">Belongs to the FPG family.</text>
</comment>
<reference evidence="16" key="1">
    <citation type="journal article" date="2014" name="Int. J. Syst. Evol. Microbiol.">
        <title>Complete genome sequence of Corynebacterium casei LMG S-19264T (=DSM 44701T), isolated from a smear-ripened cheese.</title>
        <authorList>
            <consortium name="US DOE Joint Genome Institute (JGI-PGF)"/>
            <person name="Walter F."/>
            <person name="Albersmeier A."/>
            <person name="Kalinowski J."/>
            <person name="Ruckert C."/>
        </authorList>
    </citation>
    <scope>NUCLEOTIDE SEQUENCE</scope>
    <source>
        <strain evidence="16">JCM 3346</strain>
    </source>
</reference>
<keyword evidence="8" id="KW-0238">DNA-binding</keyword>
<evidence type="ECO:0000313" key="17">
    <source>
        <dbReference type="Proteomes" id="UP000610303"/>
    </source>
</evidence>
<dbReference type="InterPro" id="IPR012319">
    <property type="entry name" value="FPG_cat"/>
</dbReference>
<dbReference type="RefSeq" id="WP_189086016.1">
    <property type="nucleotide sequence ID" value="NZ_BMRJ01000003.1"/>
</dbReference>
<dbReference type="PANTHER" id="PTHR42697:SF1">
    <property type="entry name" value="ENDONUCLEASE 8"/>
    <property type="match status" value="1"/>
</dbReference>
<dbReference type="Proteomes" id="UP000610303">
    <property type="component" value="Unassembled WGS sequence"/>
</dbReference>
<comment type="caution">
    <text evidence="16">The sequence shown here is derived from an EMBL/GenBank/DDBJ whole genome shotgun (WGS) entry which is preliminary data.</text>
</comment>
<evidence type="ECO:0000256" key="10">
    <source>
        <dbReference type="ARBA" id="ARBA00023239"/>
    </source>
</evidence>
<keyword evidence="7" id="KW-0862">Zinc</keyword>
<evidence type="ECO:0000259" key="15">
    <source>
        <dbReference type="PROSITE" id="PS51068"/>
    </source>
</evidence>
<dbReference type="SUPFAM" id="SSF46946">
    <property type="entry name" value="S13-like H2TH domain"/>
    <property type="match status" value="1"/>
</dbReference>
<evidence type="ECO:0000256" key="12">
    <source>
        <dbReference type="ARBA" id="ARBA00023295"/>
    </source>
</evidence>
<evidence type="ECO:0000256" key="9">
    <source>
        <dbReference type="ARBA" id="ARBA00023204"/>
    </source>
</evidence>
<keyword evidence="12" id="KW-0326">Glycosidase</keyword>
<evidence type="ECO:0000256" key="1">
    <source>
        <dbReference type="ARBA" id="ARBA00009409"/>
    </source>
</evidence>
<feature type="domain" description="FPG-type" evidence="14">
    <location>
        <begin position="220"/>
        <end position="265"/>
    </location>
</feature>
<evidence type="ECO:0000256" key="5">
    <source>
        <dbReference type="ARBA" id="ARBA00022771"/>
    </source>
</evidence>
<proteinExistence type="inferred from homology"/>
<keyword evidence="4" id="KW-0227">DNA damage</keyword>
<dbReference type="GO" id="GO:0006284">
    <property type="term" value="P:base-excision repair"/>
    <property type="evidence" value="ECO:0007669"/>
    <property type="project" value="InterPro"/>
</dbReference>
<keyword evidence="9" id="KW-0234">DNA repair</keyword>
<dbReference type="Pfam" id="PF01149">
    <property type="entry name" value="Fapy_DNA_glyco"/>
    <property type="match status" value="1"/>
</dbReference>
<dbReference type="PANTHER" id="PTHR42697">
    <property type="entry name" value="ENDONUCLEASE 8"/>
    <property type="match status" value="1"/>
</dbReference>
<dbReference type="InterPro" id="IPR044090">
    <property type="entry name" value="Nei2_N"/>
</dbReference>
<evidence type="ECO:0000256" key="13">
    <source>
        <dbReference type="PROSITE-ProRule" id="PRU00391"/>
    </source>
</evidence>
<feature type="domain" description="Formamidopyrimidine-DNA glycosylase catalytic" evidence="15">
    <location>
        <begin position="2"/>
        <end position="128"/>
    </location>
</feature>
<evidence type="ECO:0000256" key="2">
    <source>
        <dbReference type="ARBA" id="ARBA00012720"/>
    </source>
</evidence>
<keyword evidence="10" id="KW-0456">Lyase</keyword>
<dbReference type="PROSITE" id="PS51066">
    <property type="entry name" value="ZF_FPG_2"/>
    <property type="match status" value="1"/>
</dbReference>
<evidence type="ECO:0000256" key="6">
    <source>
        <dbReference type="ARBA" id="ARBA00022801"/>
    </source>
</evidence>
<evidence type="ECO:0000313" key="16">
    <source>
        <dbReference type="EMBL" id="GGR32422.1"/>
    </source>
</evidence>
<dbReference type="EMBL" id="BMRJ01000003">
    <property type="protein sequence ID" value="GGR32422.1"/>
    <property type="molecule type" value="Genomic_DNA"/>
</dbReference>
<dbReference type="Gene3D" id="3.20.190.10">
    <property type="entry name" value="MutM-like, N-terminal"/>
    <property type="match status" value="1"/>
</dbReference>
<dbReference type="Pfam" id="PF06831">
    <property type="entry name" value="H2TH"/>
    <property type="match status" value="1"/>
</dbReference>
<organism evidence="16 17">
    <name type="scientific">Agromyces mediolanus</name>
    <name type="common">Corynebacterium mediolanum</name>
    <dbReference type="NCBI Taxonomy" id="41986"/>
    <lineage>
        <taxon>Bacteria</taxon>
        <taxon>Bacillati</taxon>
        <taxon>Actinomycetota</taxon>
        <taxon>Actinomycetes</taxon>
        <taxon>Micrococcales</taxon>
        <taxon>Microbacteriaceae</taxon>
        <taxon>Agromyces</taxon>
    </lineage>
</organism>
<dbReference type="GO" id="GO:0003684">
    <property type="term" value="F:damaged DNA binding"/>
    <property type="evidence" value="ECO:0007669"/>
    <property type="project" value="InterPro"/>
</dbReference>
<keyword evidence="11" id="KW-0511">Multifunctional enzyme</keyword>
<dbReference type="EC" id="4.2.99.18" evidence="2"/>
<dbReference type="AlphaFoldDB" id="A0A918FE54"/>
<dbReference type="GO" id="GO:0008270">
    <property type="term" value="F:zinc ion binding"/>
    <property type="evidence" value="ECO:0007669"/>
    <property type="project" value="UniProtKB-KW"/>
</dbReference>
<evidence type="ECO:0000256" key="8">
    <source>
        <dbReference type="ARBA" id="ARBA00023125"/>
    </source>
</evidence>
<dbReference type="SUPFAM" id="SSF81624">
    <property type="entry name" value="N-terminal domain of MutM-like DNA repair proteins"/>
    <property type="match status" value="1"/>
</dbReference>
<dbReference type="GO" id="GO:0140078">
    <property type="term" value="F:class I DNA-(apurinic or apyrimidinic site) endonuclease activity"/>
    <property type="evidence" value="ECO:0007669"/>
    <property type="project" value="UniProtKB-EC"/>
</dbReference>
<dbReference type="SUPFAM" id="SSF57716">
    <property type="entry name" value="Glucocorticoid receptor-like (DNA-binding domain)"/>
    <property type="match status" value="1"/>
</dbReference>
<dbReference type="SMART" id="SM00898">
    <property type="entry name" value="Fapy_DNA_glyco"/>
    <property type="match status" value="1"/>
</dbReference>
<dbReference type="InterPro" id="IPR010979">
    <property type="entry name" value="Ribosomal_uS13-like_H2TH"/>
</dbReference>
<name>A0A918FE54_AGRME</name>
<keyword evidence="17" id="KW-1185">Reference proteome</keyword>
<dbReference type="InterPro" id="IPR000214">
    <property type="entry name" value="Znf_DNA_glyclase/AP_lyase"/>
</dbReference>
<dbReference type="InterPro" id="IPR015886">
    <property type="entry name" value="H2TH_FPG"/>
</dbReference>
<reference evidence="16" key="2">
    <citation type="submission" date="2020-09" db="EMBL/GenBank/DDBJ databases">
        <authorList>
            <person name="Sun Q."/>
            <person name="Ohkuma M."/>
        </authorList>
    </citation>
    <scope>NUCLEOTIDE SEQUENCE</scope>
    <source>
        <strain evidence="16">JCM 3346</strain>
    </source>
</reference>
<dbReference type="InterPro" id="IPR035937">
    <property type="entry name" value="FPG_N"/>
</dbReference>
<keyword evidence="3" id="KW-0479">Metal-binding</keyword>
<gene>
    <name evidence="16" type="ORF">GCM10010196_28020</name>
</gene>
<dbReference type="CDD" id="cd08971">
    <property type="entry name" value="AcNei2_N"/>
    <property type="match status" value="1"/>
</dbReference>
<evidence type="ECO:0000256" key="4">
    <source>
        <dbReference type="ARBA" id="ARBA00022763"/>
    </source>
</evidence>
<dbReference type="Gene3D" id="1.10.8.50">
    <property type="match status" value="1"/>
</dbReference>
<evidence type="ECO:0000256" key="11">
    <source>
        <dbReference type="ARBA" id="ARBA00023268"/>
    </source>
</evidence>
<keyword evidence="6" id="KW-0378">Hydrolase</keyword>
<evidence type="ECO:0000256" key="3">
    <source>
        <dbReference type="ARBA" id="ARBA00022723"/>
    </source>
</evidence>
<dbReference type="PROSITE" id="PS51068">
    <property type="entry name" value="FPG_CAT"/>
    <property type="match status" value="1"/>
</dbReference>
<dbReference type="SMART" id="SM01232">
    <property type="entry name" value="H2TH"/>
    <property type="match status" value="1"/>
</dbReference>
<evidence type="ECO:0000259" key="14">
    <source>
        <dbReference type="PROSITE" id="PS51066"/>
    </source>
</evidence>
<protein>
    <recommendedName>
        <fullName evidence="2">DNA-(apurinic or apyrimidinic site) lyase</fullName>
        <ecNumber evidence="2">4.2.99.18</ecNumber>
    </recommendedName>
</protein>
<accession>A0A918FE54</accession>
<keyword evidence="5 13" id="KW-0863">Zinc-finger</keyword>